<dbReference type="Proteomes" id="UP000290191">
    <property type="component" value="Unassembled WGS sequence"/>
</dbReference>
<dbReference type="PANTHER" id="PTHR30188:SF3">
    <property type="entry name" value="ABC TRANSPORTER PERMEASE"/>
    <property type="match status" value="1"/>
</dbReference>
<accession>A0A4Q0Y641</accession>
<dbReference type="EMBL" id="PDKO01000001">
    <property type="protein sequence ID" value="RXJ64894.1"/>
    <property type="molecule type" value="Genomic_DNA"/>
</dbReference>
<sequence length="346" mass="38816">MNSYQILLNQINFSKFNTIVIDLKNLNFMDTASAIFIDDLSKEMLKKNKKTQIDINNKDISDTLKLVQNTRKNDFSQSSVKKKDILKNIGETAYKYYLTFLSFLSFLGKLFIHLLYILKNPKNIRYKEILFEINESAIKAFFIIALSSFLVGIVIAYQSANQLSLYGANIFIVDMIGLSMLRELSPVITAVIIAGRSGSSFTAQIGAMKITQELDAMRSMGFEPYLFLVLPKLIALIIMMPILIFISDFTAVLGGMLIANLDLGISFNLFLDRFSKVIEIRHFLVGIGKGPFFAVLIASIAIYRGLMVKNDTQSIGYNTTKSVVESIFAVIICDAIFSIIFTNLGI</sequence>
<proteinExistence type="inferred from homology"/>
<feature type="transmembrane region" description="Helical" evidence="1">
    <location>
        <begin position="252"/>
        <end position="271"/>
    </location>
</feature>
<comment type="similarity">
    <text evidence="1">Belongs to the MlaE permease family.</text>
</comment>
<gene>
    <name evidence="2" type="ORF">CRV06_01805</name>
</gene>
<evidence type="ECO:0000313" key="2">
    <source>
        <dbReference type="EMBL" id="RXJ64894.1"/>
    </source>
</evidence>
<keyword evidence="1" id="KW-0812">Transmembrane</keyword>
<protein>
    <submittedName>
        <fullName evidence="2">ABC transporter permease</fullName>
    </submittedName>
</protein>
<dbReference type="OrthoDB" id="9805022at2"/>
<evidence type="ECO:0000256" key="1">
    <source>
        <dbReference type="RuleBase" id="RU362044"/>
    </source>
</evidence>
<feature type="transmembrane region" description="Helical" evidence="1">
    <location>
        <begin position="138"/>
        <end position="157"/>
    </location>
</feature>
<comment type="caution">
    <text evidence="2">The sequence shown here is derived from an EMBL/GenBank/DDBJ whole genome shotgun (WGS) entry which is preliminary data.</text>
</comment>
<dbReference type="AlphaFoldDB" id="A0A4Q0Y641"/>
<organism evidence="2 3">
    <name type="scientific">Halarcobacter anaerophilus</name>
    <dbReference type="NCBI Taxonomy" id="877500"/>
    <lineage>
        <taxon>Bacteria</taxon>
        <taxon>Pseudomonadati</taxon>
        <taxon>Campylobacterota</taxon>
        <taxon>Epsilonproteobacteria</taxon>
        <taxon>Campylobacterales</taxon>
        <taxon>Arcobacteraceae</taxon>
        <taxon>Halarcobacter</taxon>
    </lineage>
</organism>
<feature type="transmembrane region" description="Helical" evidence="1">
    <location>
        <begin position="225"/>
        <end position="246"/>
    </location>
</feature>
<dbReference type="SUPFAM" id="SSF52091">
    <property type="entry name" value="SpoIIaa-like"/>
    <property type="match status" value="1"/>
</dbReference>
<dbReference type="InterPro" id="IPR036513">
    <property type="entry name" value="STAS_dom_sf"/>
</dbReference>
<dbReference type="GO" id="GO:0043190">
    <property type="term" value="C:ATP-binding cassette (ABC) transporter complex"/>
    <property type="evidence" value="ECO:0007669"/>
    <property type="project" value="InterPro"/>
</dbReference>
<feature type="transmembrane region" description="Helical" evidence="1">
    <location>
        <begin position="96"/>
        <end position="118"/>
    </location>
</feature>
<keyword evidence="1" id="KW-1133">Transmembrane helix</keyword>
<name>A0A4Q0Y641_9BACT</name>
<feature type="transmembrane region" description="Helical" evidence="1">
    <location>
        <begin position="163"/>
        <end position="181"/>
    </location>
</feature>
<dbReference type="InterPro" id="IPR003453">
    <property type="entry name" value="ABC_MlaE_roteobac"/>
</dbReference>
<dbReference type="Pfam" id="PF02405">
    <property type="entry name" value="MlaE"/>
    <property type="match status" value="1"/>
</dbReference>
<keyword evidence="3" id="KW-1185">Reference proteome</keyword>
<reference evidence="2 3" key="1">
    <citation type="submission" date="2017-10" db="EMBL/GenBank/DDBJ databases">
        <title>Genomics of the genus Arcobacter.</title>
        <authorList>
            <person name="Perez-Cataluna A."/>
            <person name="Figueras M.J."/>
        </authorList>
    </citation>
    <scope>NUCLEOTIDE SEQUENCE [LARGE SCALE GENOMIC DNA]</scope>
    <source>
        <strain evidence="2 3">DSM 24636</strain>
    </source>
</reference>
<dbReference type="NCBIfam" id="TIGR00056">
    <property type="entry name" value="MlaE family lipid ABC transporter permease subunit"/>
    <property type="match status" value="1"/>
</dbReference>
<evidence type="ECO:0000313" key="3">
    <source>
        <dbReference type="Proteomes" id="UP000290191"/>
    </source>
</evidence>
<feature type="transmembrane region" description="Helical" evidence="1">
    <location>
        <begin position="323"/>
        <end position="344"/>
    </location>
</feature>
<keyword evidence="1" id="KW-0472">Membrane</keyword>
<feature type="transmembrane region" description="Helical" evidence="1">
    <location>
        <begin position="283"/>
        <end position="303"/>
    </location>
</feature>
<dbReference type="PANTHER" id="PTHR30188">
    <property type="entry name" value="ABC TRANSPORTER PERMEASE PROTEIN-RELATED"/>
    <property type="match status" value="1"/>
</dbReference>
<dbReference type="InterPro" id="IPR030802">
    <property type="entry name" value="Permease_MalE"/>
</dbReference>
<dbReference type="GO" id="GO:0005548">
    <property type="term" value="F:phospholipid transporter activity"/>
    <property type="evidence" value="ECO:0007669"/>
    <property type="project" value="TreeGrafter"/>
</dbReference>
<dbReference type="STRING" id="877500.GCA_000935065_02363"/>